<keyword evidence="3" id="KW-1185">Reference proteome</keyword>
<evidence type="ECO:0000313" key="2">
    <source>
        <dbReference type="EMBL" id="GEN57150.1"/>
    </source>
</evidence>
<feature type="domain" description="YegS/DAGK C-terminal" evidence="1">
    <location>
        <begin position="7"/>
        <end position="123"/>
    </location>
</feature>
<dbReference type="Pfam" id="PF19279">
    <property type="entry name" value="YegS_C"/>
    <property type="match status" value="1"/>
</dbReference>
<proteinExistence type="predicted"/>
<evidence type="ECO:0000313" key="3">
    <source>
        <dbReference type="Proteomes" id="UP000321400"/>
    </source>
</evidence>
<evidence type="ECO:0000259" key="1">
    <source>
        <dbReference type="Pfam" id="PF19279"/>
    </source>
</evidence>
<dbReference type="InterPro" id="IPR045540">
    <property type="entry name" value="YegS/DAGK_C"/>
</dbReference>
<dbReference type="Proteomes" id="UP000321400">
    <property type="component" value="Unassembled WGS sequence"/>
</dbReference>
<protein>
    <recommendedName>
        <fullName evidence="1">YegS/DAGK C-terminal domain-containing protein</fullName>
    </recommendedName>
</protein>
<accession>A0A511X2H6</accession>
<sequence>MVKHNVYPLRLTLDGEVIEEEAFLVVIGMTQSIAGFENMVVDAELDDGLMHIFIIKELAGVDMVSLLPALLSGDLKTHRQVTYAKTKGVRITSTEILHANIDGDKGDPLPLELQVLPQHIRLLVNSVI</sequence>
<name>A0A511X2H6_9BACI</name>
<dbReference type="InterPro" id="IPR016064">
    <property type="entry name" value="NAD/diacylglycerol_kinase_sf"/>
</dbReference>
<dbReference type="AlphaFoldDB" id="A0A511X2H6"/>
<organism evidence="2 3">
    <name type="scientific">Halolactibacillus alkaliphilus</name>
    <dbReference type="NCBI Taxonomy" id="442899"/>
    <lineage>
        <taxon>Bacteria</taxon>
        <taxon>Bacillati</taxon>
        <taxon>Bacillota</taxon>
        <taxon>Bacilli</taxon>
        <taxon>Bacillales</taxon>
        <taxon>Bacillaceae</taxon>
        <taxon>Halolactibacillus</taxon>
    </lineage>
</organism>
<dbReference type="STRING" id="442899.SAMN05720591_11936"/>
<gene>
    <name evidence="2" type="ORF">HAL01_16140</name>
</gene>
<reference evidence="2 3" key="1">
    <citation type="submission" date="2019-07" db="EMBL/GenBank/DDBJ databases">
        <title>Whole genome shotgun sequence of Halolactibacillus alkaliphilus NBRC 103919.</title>
        <authorList>
            <person name="Hosoyama A."/>
            <person name="Uohara A."/>
            <person name="Ohji S."/>
            <person name="Ichikawa N."/>
        </authorList>
    </citation>
    <scope>NUCLEOTIDE SEQUENCE [LARGE SCALE GENOMIC DNA]</scope>
    <source>
        <strain evidence="2 3">NBRC 103919</strain>
    </source>
</reference>
<comment type="caution">
    <text evidence="2">The sequence shown here is derived from an EMBL/GenBank/DDBJ whole genome shotgun (WGS) entry which is preliminary data.</text>
</comment>
<dbReference type="Gene3D" id="2.60.200.40">
    <property type="match status" value="1"/>
</dbReference>
<dbReference type="EMBL" id="BJYE01000019">
    <property type="protein sequence ID" value="GEN57150.1"/>
    <property type="molecule type" value="Genomic_DNA"/>
</dbReference>
<dbReference type="SUPFAM" id="SSF111331">
    <property type="entry name" value="NAD kinase/diacylglycerol kinase-like"/>
    <property type="match status" value="1"/>
</dbReference>